<protein>
    <recommendedName>
        <fullName evidence="2">endopeptidase La</fullName>
        <ecNumber evidence="2">3.4.21.53</ecNumber>
    </recommendedName>
</protein>
<dbReference type="GO" id="GO:0030163">
    <property type="term" value="P:protein catabolic process"/>
    <property type="evidence" value="ECO:0007669"/>
    <property type="project" value="InterPro"/>
</dbReference>
<dbReference type="PROSITE" id="PS51786">
    <property type="entry name" value="LON_PROTEOLYTIC"/>
    <property type="match status" value="1"/>
</dbReference>
<keyword evidence="2" id="KW-0720">Serine protease</keyword>
<dbReference type="GO" id="GO:0004176">
    <property type="term" value="F:ATP-dependent peptidase activity"/>
    <property type="evidence" value="ECO:0007669"/>
    <property type="project" value="UniProtKB-UniRule"/>
</dbReference>
<dbReference type="InterPro" id="IPR027065">
    <property type="entry name" value="Lon_Prtase"/>
</dbReference>
<dbReference type="InterPro" id="IPR008269">
    <property type="entry name" value="Lon_proteolytic"/>
</dbReference>
<name>A0A844CHA2_9RHOB</name>
<dbReference type="Gene3D" id="3.30.230.10">
    <property type="match status" value="1"/>
</dbReference>
<dbReference type="Pfam" id="PF05362">
    <property type="entry name" value="Lon_C"/>
    <property type="match status" value="1"/>
</dbReference>
<dbReference type="EMBL" id="SZWE01000001">
    <property type="protein sequence ID" value="MRU14052.1"/>
    <property type="molecule type" value="Genomic_DNA"/>
</dbReference>
<evidence type="ECO:0000313" key="4">
    <source>
        <dbReference type="EMBL" id="MRU14052.1"/>
    </source>
</evidence>
<dbReference type="SUPFAM" id="SSF52540">
    <property type="entry name" value="P-loop containing nucleoside triphosphate hydrolases"/>
    <property type="match status" value="1"/>
</dbReference>
<accession>A0A844CHA2</accession>
<feature type="active site" evidence="2">
    <location>
        <position position="710"/>
    </location>
</feature>
<keyword evidence="5" id="KW-1185">Reference proteome</keyword>
<dbReference type="Gene3D" id="3.40.50.300">
    <property type="entry name" value="P-loop containing nucleotide triphosphate hydrolases"/>
    <property type="match status" value="2"/>
</dbReference>
<keyword evidence="2" id="KW-0378">Hydrolase</keyword>
<feature type="active site" evidence="2">
    <location>
        <position position="667"/>
    </location>
</feature>
<sequence length="820" mass="90391">MDGRGKMVTETPRALPLEQLRQRCDPETLSPAALGRHSGSGLIGQNRGLEALRLGVDIRHPDFNLFVVGPQGTGRHTAVEEILKERALRRKTPEDLAYVNNFDDPRKPVALGLPAGVAERLKDEMVRVVNDLANDIPALFESDEYRTQRRIIDEEFGTQQEEAMADFTSRARSEDIALLRTPMGFMVAAMRDDHVVKTEEFNKLPEKEQSVIEEKIARFQSELQEVLAKTPKLEREHRSRIEALNAEMAKRAVSGRIGEAQEALGDAGAAVDFLSRVHDDMVENPELFLQAASERPDGPFPEVSGKAHLEPLFRRYMVNVMVAYGPTAPESAPVVVEDLPTFDRLIGRIEHVSQMGSLVTDFTLIRPGALHRANGGYLVLNARQVLSEPYAWDALKRSIKDRSIATTSLAERVSLFSTTSLEPDSIPLDVRVVLVGDRSLYALLVMRDPDFQELFKVQADFEETLERNDESLGDMALLLRHYAEKNDLLPVADDALACLLDESSRLAQDGKKISLRVGPVTDILREAEHYARANERKEVLRENIERAVVERDRRASRVRDSVQEAIARRTLMIDTDGKTVGQVNGLSVHEFGGFRFGRPSRITARVRTGSGKLIDIEREVELGGPLHSKGVMILSGYLTTTYALDMPFSLHASLVFEQSYGGIEGDSASCAELVALLSALSNLEIRQDIAITGSVNQMGQVQAIGGVNEKIEGFFDICTERGLSGNQAVLIPAANIDHLMLRDRVTDAVEAGRFSVIPITSVDEAVALMTGVPAGARGGDDGTFPENCVNALVEARLREFAMTRKSFSDRAAAADGGEPR</sequence>
<dbReference type="PRINTS" id="PR00830">
    <property type="entry name" value="ENDOLAPTASE"/>
</dbReference>
<proteinExistence type="inferred from homology"/>
<comment type="catalytic activity">
    <reaction evidence="2">
        <text>Hydrolysis of proteins in presence of ATP.</text>
        <dbReference type="EC" id="3.4.21.53"/>
    </reaction>
</comment>
<evidence type="ECO:0000313" key="5">
    <source>
        <dbReference type="Proteomes" id="UP000564704"/>
    </source>
</evidence>
<reference evidence="4 5" key="1">
    <citation type="submission" date="2019-05" db="EMBL/GenBank/DDBJ databases">
        <title>Roseovarius bejariae sp. nov., a moderately halophylic bacterium isolated from a saline soil in Rambla Salada (Murcia).</title>
        <authorList>
            <person name="Castro D.J."/>
            <person name="Gomez-Altuve A."/>
            <person name="Reina J.C."/>
            <person name="Rodriguez M."/>
            <person name="Sampedro I."/>
            <person name="Llamas I."/>
            <person name="Martinez-Checa F."/>
        </authorList>
    </citation>
    <scope>NUCLEOTIDE SEQUENCE [LARGE SCALE GENOMIC DNA]</scope>
    <source>
        <strain evidence="4 5">A21</strain>
    </source>
</reference>
<evidence type="ECO:0000256" key="2">
    <source>
        <dbReference type="PROSITE-ProRule" id="PRU01122"/>
    </source>
</evidence>
<dbReference type="AlphaFoldDB" id="A0A844CHA2"/>
<dbReference type="InterPro" id="IPR041699">
    <property type="entry name" value="AAA_32"/>
</dbReference>
<organism evidence="4 5">
    <name type="scientific">Roseovarius bejariae</name>
    <dbReference type="NCBI Taxonomy" id="2576383"/>
    <lineage>
        <taxon>Bacteria</taxon>
        <taxon>Pseudomonadati</taxon>
        <taxon>Pseudomonadota</taxon>
        <taxon>Alphaproteobacteria</taxon>
        <taxon>Rhodobacterales</taxon>
        <taxon>Roseobacteraceae</taxon>
        <taxon>Roseovarius</taxon>
    </lineage>
</organism>
<evidence type="ECO:0000256" key="1">
    <source>
        <dbReference type="ARBA" id="ARBA00022670"/>
    </source>
</evidence>
<dbReference type="PANTHER" id="PTHR10046">
    <property type="entry name" value="ATP DEPENDENT LON PROTEASE FAMILY MEMBER"/>
    <property type="match status" value="1"/>
</dbReference>
<dbReference type="InterPro" id="IPR020568">
    <property type="entry name" value="Ribosomal_Su5_D2-typ_SF"/>
</dbReference>
<dbReference type="InterPro" id="IPR046843">
    <property type="entry name" value="LonB_AAA-LID"/>
</dbReference>
<dbReference type="InterPro" id="IPR014721">
    <property type="entry name" value="Ribsml_uS5_D2-typ_fold_subgr"/>
</dbReference>
<feature type="domain" description="Lon proteolytic" evidence="3">
    <location>
        <begin position="577"/>
        <end position="772"/>
    </location>
</feature>
<dbReference type="InterPro" id="IPR046844">
    <property type="entry name" value="Lon-like_helical"/>
</dbReference>
<evidence type="ECO:0000259" key="3">
    <source>
        <dbReference type="PROSITE" id="PS51786"/>
    </source>
</evidence>
<dbReference type="InterPro" id="IPR027417">
    <property type="entry name" value="P-loop_NTPase"/>
</dbReference>
<keyword evidence="1 2" id="KW-0645">Protease</keyword>
<dbReference type="GO" id="GO:0005524">
    <property type="term" value="F:ATP binding"/>
    <property type="evidence" value="ECO:0007669"/>
    <property type="project" value="InterPro"/>
</dbReference>
<dbReference type="Pfam" id="PF20436">
    <property type="entry name" value="LonB_AAA-LID"/>
    <property type="match status" value="1"/>
</dbReference>
<dbReference type="EC" id="3.4.21.53" evidence="2"/>
<dbReference type="Proteomes" id="UP000564704">
    <property type="component" value="Unassembled WGS sequence"/>
</dbReference>
<dbReference type="OrthoDB" id="9758568at2"/>
<dbReference type="GO" id="GO:0004252">
    <property type="term" value="F:serine-type endopeptidase activity"/>
    <property type="evidence" value="ECO:0007669"/>
    <property type="project" value="UniProtKB-UniRule"/>
</dbReference>
<dbReference type="SUPFAM" id="SSF54211">
    <property type="entry name" value="Ribosomal protein S5 domain 2-like"/>
    <property type="match status" value="1"/>
</dbReference>
<dbReference type="Pfam" id="PF20437">
    <property type="entry name" value="LonC_helical"/>
    <property type="match status" value="1"/>
</dbReference>
<comment type="caution">
    <text evidence="4">The sequence shown here is derived from an EMBL/GenBank/DDBJ whole genome shotgun (WGS) entry which is preliminary data.</text>
</comment>
<gene>
    <name evidence="4" type="ORF">FDP25_01270</name>
</gene>
<dbReference type="Pfam" id="PF13654">
    <property type="entry name" value="AAA_32"/>
    <property type="match status" value="1"/>
</dbReference>
<comment type="similarity">
    <text evidence="2">Belongs to the peptidase S16 family.</text>
</comment>
<dbReference type="GO" id="GO:0006508">
    <property type="term" value="P:proteolysis"/>
    <property type="evidence" value="ECO:0007669"/>
    <property type="project" value="UniProtKB-KW"/>
</dbReference>
<dbReference type="Gene3D" id="1.10.8.60">
    <property type="match status" value="1"/>
</dbReference>